<feature type="domain" description="DUF7507" evidence="9">
    <location>
        <begin position="1014"/>
        <end position="1110"/>
    </location>
</feature>
<dbReference type="Proteomes" id="UP000460435">
    <property type="component" value="Unassembled WGS sequence"/>
</dbReference>
<feature type="compositionally biased region" description="Pro residues" evidence="5">
    <location>
        <begin position="109"/>
        <end position="118"/>
    </location>
</feature>
<evidence type="ECO:0000313" key="11">
    <source>
        <dbReference type="Proteomes" id="UP000460435"/>
    </source>
</evidence>
<keyword evidence="3" id="KW-0732">Signal</keyword>
<feature type="domain" description="DUF7507" evidence="9">
    <location>
        <begin position="672"/>
        <end position="768"/>
    </location>
</feature>
<evidence type="ECO:0000256" key="6">
    <source>
        <dbReference type="SAM" id="Phobius"/>
    </source>
</evidence>
<dbReference type="InterPro" id="IPR051172">
    <property type="entry name" value="Chlamydia_OmcB"/>
</dbReference>
<feature type="domain" description="DUF7507" evidence="9">
    <location>
        <begin position="785"/>
        <end position="890"/>
    </location>
</feature>
<dbReference type="NCBIfam" id="TIGR01167">
    <property type="entry name" value="LPXTG_anchor"/>
    <property type="match status" value="1"/>
</dbReference>
<keyword evidence="1" id="KW-0134">Cell wall</keyword>
<evidence type="ECO:0000313" key="10">
    <source>
        <dbReference type="EMBL" id="NDL57239.1"/>
    </source>
</evidence>
<dbReference type="NCBIfam" id="TIGR01451">
    <property type="entry name" value="B_ant_repeat"/>
    <property type="match status" value="8"/>
</dbReference>
<keyword evidence="4" id="KW-0572">Peptidoglycan-anchor</keyword>
<keyword evidence="2" id="KW-0964">Secreted</keyword>
<feature type="domain" description="DUF7507" evidence="9">
    <location>
        <begin position="902"/>
        <end position="995"/>
    </location>
</feature>
<feature type="domain" description="DUF7507" evidence="9">
    <location>
        <begin position="1355"/>
        <end position="1458"/>
    </location>
</feature>
<evidence type="ECO:0000256" key="2">
    <source>
        <dbReference type="ARBA" id="ARBA00022525"/>
    </source>
</evidence>
<feature type="domain" description="DUF7507" evidence="9">
    <location>
        <begin position="1242"/>
        <end position="1338"/>
    </location>
</feature>
<reference evidence="10 11" key="1">
    <citation type="submission" date="2019-11" db="EMBL/GenBank/DDBJ databases">
        <authorList>
            <person name="Li X.-J."/>
            <person name="Feng X.-M."/>
        </authorList>
    </citation>
    <scope>NUCLEOTIDE SEQUENCE [LARGE SCALE GENOMIC DNA]</scope>
    <source>
        <strain evidence="10 11">XMNu-373</strain>
    </source>
</reference>
<feature type="domain" description="Gram-positive cocci surface proteins LPxTG" evidence="7">
    <location>
        <begin position="1485"/>
        <end position="1524"/>
    </location>
</feature>
<dbReference type="InterPro" id="IPR045474">
    <property type="entry name" value="GEVED"/>
</dbReference>
<keyword evidence="6" id="KW-1133">Transmembrane helix</keyword>
<dbReference type="Pfam" id="PF24346">
    <property type="entry name" value="DUF7507"/>
    <property type="match status" value="9"/>
</dbReference>
<evidence type="ECO:0000259" key="7">
    <source>
        <dbReference type="Pfam" id="PF00746"/>
    </source>
</evidence>
<evidence type="ECO:0000256" key="1">
    <source>
        <dbReference type="ARBA" id="ARBA00022512"/>
    </source>
</evidence>
<feature type="domain" description="DUF7507" evidence="9">
    <location>
        <begin position="438"/>
        <end position="543"/>
    </location>
</feature>
<dbReference type="InterPro" id="IPR013783">
    <property type="entry name" value="Ig-like_fold"/>
</dbReference>
<dbReference type="EMBL" id="WLZY01000002">
    <property type="protein sequence ID" value="NDL57239.1"/>
    <property type="molecule type" value="Genomic_DNA"/>
</dbReference>
<dbReference type="GO" id="GO:0005975">
    <property type="term" value="P:carbohydrate metabolic process"/>
    <property type="evidence" value="ECO:0007669"/>
    <property type="project" value="UniProtKB-ARBA"/>
</dbReference>
<feature type="domain" description="DUF7507" evidence="9">
    <location>
        <begin position="1129"/>
        <end position="1231"/>
    </location>
</feature>
<feature type="region of interest" description="Disordered" evidence="5">
    <location>
        <begin position="62"/>
        <end position="127"/>
    </location>
</feature>
<proteinExistence type="predicted"/>
<dbReference type="Pfam" id="PF00746">
    <property type="entry name" value="Gram_pos_anchor"/>
    <property type="match status" value="1"/>
</dbReference>
<dbReference type="Pfam" id="PF20009">
    <property type="entry name" value="GEVED"/>
    <property type="match status" value="1"/>
</dbReference>
<feature type="domain" description="DUF7507" evidence="9">
    <location>
        <begin position="555"/>
        <end position="660"/>
    </location>
</feature>
<dbReference type="PANTHER" id="PTHR34819:SF5">
    <property type="entry name" value="CONSERVED REPEAT DOMAIN PROTEIN"/>
    <property type="match status" value="1"/>
</dbReference>
<comment type="caution">
    <text evidence="10">The sequence shown here is derived from an EMBL/GenBank/DDBJ whole genome shotgun (WGS) entry which is preliminary data.</text>
</comment>
<feature type="compositionally biased region" description="Low complexity" evidence="5">
    <location>
        <begin position="62"/>
        <end position="87"/>
    </location>
</feature>
<dbReference type="Gene3D" id="2.60.40.10">
    <property type="entry name" value="Immunoglobulins"/>
    <property type="match status" value="2"/>
</dbReference>
<keyword evidence="6" id="KW-0812">Transmembrane</keyword>
<gene>
    <name evidence="10" type="ORF">F7O44_09175</name>
</gene>
<evidence type="ECO:0000256" key="4">
    <source>
        <dbReference type="ARBA" id="ARBA00023088"/>
    </source>
</evidence>
<protein>
    <submittedName>
        <fullName evidence="10">DUF11 domain-containing protein</fullName>
    </submittedName>
</protein>
<evidence type="ECO:0000259" key="9">
    <source>
        <dbReference type="Pfam" id="PF24346"/>
    </source>
</evidence>
<feature type="compositionally biased region" description="Basic and acidic residues" evidence="5">
    <location>
        <begin position="1479"/>
        <end position="1491"/>
    </location>
</feature>
<feature type="transmembrane region" description="Helical" evidence="6">
    <location>
        <begin position="1499"/>
        <end position="1519"/>
    </location>
</feature>
<feature type="transmembrane region" description="Helical" evidence="6">
    <location>
        <begin position="34"/>
        <end position="55"/>
    </location>
</feature>
<dbReference type="InterPro" id="IPR055354">
    <property type="entry name" value="DUF7507"/>
</dbReference>
<dbReference type="PANTHER" id="PTHR34819">
    <property type="entry name" value="LARGE CYSTEINE-RICH PERIPLASMIC PROTEIN OMCB"/>
    <property type="match status" value="1"/>
</dbReference>
<keyword evidence="6" id="KW-0472">Membrane</keyword>
<dbReference type="InterPro" id="IPR047589">
    <property type="entry name" value="DUF11_rpt"/>
</dbReference>
<evidence type="ECO:0000256" key="3">
    <source>
        <dbReference type="ARBA" id="ARBA00022729"/>
    </source>
</evidence>
<keyword evidence="11" id="KW-1185">Reference proteome</keyword>
<feature type="region of interest" description="Disordered" evidence="5">
    <location>
        <begin position="1444"/>
        <end position="1497"/>
    </location>
</feature>
<name>A0A7K3M1T8_9ACTN</name>
<accession>A0A7K3M1T8</accession>
<feature type="domain" description="GEVED" evidence="8">
    <location>
        <begin position="358"/>
        <end position="432"/>
    </location>
</feature>
<dbReference type="InterPro" id="IPR019931">
    <property type="entry name" value="LPXTG_anchor"/>
</dbReference>
<evidence type="ECO:0000259" key="8">
    <source>
        <dbReference type="Pfam" id="PF20009"/>
    </source>
</evidence>
<evidence type="ECO:0000256" key="5">
    <source>
        <dbReference type="SAM" id="MobiDB-lite"/>
    </source>
</evidence>
<sequence>MGTSRGTSNPLPHSKVRELSLRGWRVLRARSRSATAIAMTVGMAASMTVGVGWVATPTATATQTQQWTGDPLNSGQTTSEGGTTEVTFDIDSPVAWDPPPGGNMNRPLAEPPGGPNPYSPESMLGDNGLQLNAPGVQDAGTLTFTFSNPVANPIISVDRLGGAVHPNSNSARLTLLGGEEMVKLSGVDHLVVGQDGAGDHYFERIPGQETGGVENFSGDCRNNGEAPGETGTACGSIQLMGVFTEVTFKVDMVGQPGSGDALHLAWFWEQDLGDAPESYGRAIHAIHDPEGGVAGMSGPFLGPSRPTDDPMGDEFHPEADRDEFDDGVDEFPPLDPLMAGETYAVPVQIGDSGETGTVCGWIDWNQNGTFDEDEQVCATAASGETVELEWTIPEGLEAGDQLFARFRIASDADEVLSPTGAASDGEVEDYMFVVDPPPEIELVKSADTDELVAGETITYTFVATNTGEVGLDDVVITDTEFSGAGDLSELDCTPEQPASLAPGQTLECTATYEVQQADVDAGLVENSADVVGFSELTGTEVDDEDDEQVPSIQDPGISLVKTADPEIYSEVGETITYSFVATNTGNVTVDDVVISETAFDGDGDMSALVCVPEQPTELAPEEVLECTATYTVTQADIDAGEINNSADVVGADPDGVEVTDEDDAVVTAVQDPALEFEKFADPTLELGLGDVITYTFIAENTGNTTLTNVEIEEAAFSGSGEMSELECDPEQPATLAPGDTLECTATYTLTQADVDAGVVTNTACVTADGDVEECDDEEIPQPADPDIVLVKTAEPETYSEVGETITYTFVATNTGNVTLTDVVVSETAFDGDGEVSELVCDPEQPAALAPDETLECSASYTIAQADIDAGEINNSAEVVGTDPDGDQVSDDDEAVVTAVQDPALSLVKSSVEQEFDSVGDTITYSFIAENTGNVTLTDVVIEDTEFSGAGDLSELDCTPEQPATLAPGDTLNCTATYVIMQADLDAGGLTNAACVGDGELEECDEHDVPGIQDPALELVKSSQEQEFDAVGDVITYSFVATNTGNVTLDDVVIEDTEFSGAGDLSELECDPEQPASLAPGDTLECSATYTITQADIDSGEPLTNTACVSADGGIGECDDHDVPGPELDPGINLVKSSPDDELVVGETVTYTFIATNTGNVTLTDVVISEVGFDGAGEIVLDIDQPVTLAPGEQLVGTGSYVVQQADVDQGVITNVADVVGNTPQDEQVTDEDDEQIPGVQDPNLSLVKSSEEQEFDAVGDVITYTFVAENTGNVTLDGVGIAEDNFSGSGEVSELDCDPEQPASLAPSETLECTATYAITQFDLDAGIVLNAACATAEGDVESCDNHQVTGEQDPGLELVKSADSDELGVGDVITYSFIAENTGNVTLTDVVIEDTEFSGAGDLSELACDPEQPATLAPGETLECYATYTVLEADADAGEITNTAVVSGNDPDGESVTGTDDEDVSVVPDAPKPPDPPKPPDKPDPPKDPELPDTGSGLQTWLLLIGLALLFVGLSVAASTRREPQGTEEV</sequence>
<organism evidence="10 11">
    <name type="scientific">Phytoactinopolyspora mesophila</name>
    <dbReference type="NCBI Taxonomy" id="2650750"/>
    <lineage>
        <taxon>Bacteria</taxon>
        <taxon>Bacillati</taxon>
        <taxon>Actinomycetota</taxon>
        <taxon>Actinomycetes</taxon>
        <taxon>Jiangellales</taxon>
        <taxon>Jiangellaceae</taxon>
        <taxon>Phytoactinopolyspora</taxon>
    </lineage>
</organism>